<reference evidence="2" key="1">
    <citation type="submission" date="2018-05" db="EMBL/GenBank/DDBJ databases">
        <authorList>
            <person name="Lanie J.A."/>
            <person name="Ng W.-L."/>
            <person name="Kazmierczak K.M."/>
            <person name="Andrzejewski T.M."/>
            <person name="Davidsen T.M."/>
            <person name="Wayne K.J."/>
            <person name="Tettelin H."/>
            <person name="Glass J.I."/>
            <person name="Rusch D."/>
            <person name="Podicherti R."/>
            <person name="Tsui H.-C.T."/>
            <person name="Winkler M.E."/>
        </authorList>
    </citation>
    <scope>NUCLEOTIDE SEQUENCE</scope>
</reference>
<proteinExistence type="predicted"/>
<organism evidence="2">
    <name type="scientific">marine metagenome</name>
    <dbReference type="NCBI Taxonomy" id="408172"/>
    <lineage>
        <taxon>unclassified sequences</taxon>
        <taxon>metagenomes</taxon>
        <taxon>ecological metagenomes</taxon>
    </lineage>
</organism>
<dbReference type="InterPro" id="IPR002068">
    <property type="entry name" value="A-crystallin/Hsp20_dom"/>
</dbReference>
<dbReference type="InterPro" id="IPR031107">
    <property type="entry name" value="Small_HSP"/>
</dbReference>
<dbReference type="Gene3D" id="2.60.40.790">
    <property type="match status" value="1"/>
</dbReference>
<dbReference type="CDD" id="cd06464">
    <property type="entry name" value="ACD_sHsps-like"/>
    <property type="match status" value="1"/>
</dbReference>
<name>A0A381WPT3_9ZZZZ</name>
<dbReference type="PANTHER" id="PTHR11527">
    <property type="entry name" value="HEAT-SHOCK PROTEIN 20 FAMILY MEMBER"/>
    <property type="match status" value="1"/>
</dbReference>
<dbReference type="EMBL" id="UINC01012488">
    <property type="protein sequence ID" value="SVA54514.1"/>
    <property type="molecule type" value="Genomic_DNA"/>
</dbReference>
<dbReference type="InterPro" id="IPR008978">
    <property type="entry name" value="HSP20-like_chaperone"/>
</dbReference>
<evidence type="ECO:0000259" key="1">
    <source>
        <dbReference type="PROSITE" id="PS01031"/>
    </source>
</evidence>
<dbReference type="PROSITE" id="PS01031">
    <property type="entry name" value="SHSP"/>
    <property type="match status" value="1"/>
</dbReference>
<evidence type="ECO:0000313" key="2">
    <source>
        <dbReference type="EMBL" id="SVA54514.1"/>
    </source>
</evidence>
<gene>
    <name evidence="2" type="ORF">METZ01_LOCUS107368</name>
</gene>
<sequence length="154" mass="17341">MSLIKWTPRNTFLSPFVGESMLSDMDRFINSFFSGGLDMNTVRGADWLPAFDVIEKDKEYEVRVEAPGMKKGDFGVTVKDGVLTITGEKRAESSDDRKGYAYRESRQGKFSRSFRLPEEVNEKKIGASYTSGVLSVSVPRSKPIEVKEVEVQIK</sequence>
<dbReference type="AlphaFoldDB" id="A0A381WPT3"/>
<dbReference type="SUPFAM" id="SSF49764">
    <property type="entry name" value="HSP20-like chaperones"/>
    <property type="match status" value="1"/>
</dbReference>
<protein>
    <recommendedName>
        <fullName evidence="1">SHSP domain-containing protein</fullName>
    </recommendedName>
</protein>
<dbReference type="Pfam" id="PF00011">
    <property type="entry name" value="HSP20"/>
    <property type="match status" value="1"/>
</dbReference>
<accession>A0A381WPT3</accession>
<feature type="domain" description="SHSP" evidence="1">
    <location>
        <begin position="42"/>
        <end position="154"/>
    </location>
</feature>